<gene>
    <name evidence="1" type="ORF">FNQ90_15875</name>
</gene>
<protein>
    <submittedName>
        <fullName evidence="1">Uncharacterized protein</fullName>
    </submittedName>
</protein>
<comment type="caution">
    <text evidence="1">The sequence shown here is derived from an EMBL/GenBank/DDBJ whole genome shotgun (WGS) entry which is preliminary data.</text>
</comment>
<evidence type="ECO:0000313" key="2">
    <source>
        <dbReference type="Proteomes" id="UP000538929"/>
    </source>
</evidence>
<organism evidence="1 2">
    <name type="scientific">Streptomyces alkaliphilus</name>
    <dbReference type="NCBI Taxonomy" id="1472722"/>
    <lineage>
        <taxon>Bacteria</taxon>
        <taxon>Bacillati</taxon>
        <taxon>Actinomycetota</taxon>
        <taxon>Actinomycetes</taxon>
        <taxon>Kitasatosporales</taxon>
        <taxon>Streptomycetaceae</taxon>
        <taxon>Streptomyces</taxon>
    </lineage>
</organism>
<proteinExistence type="predicted"/>
<sequence length="77" mass="8449">MTGGEQAERLESVPITRETVRRGDVLMVGGRQMEIRNVVRTITGARLDFPDGERMWLTARTELTGLRGAVPRPGGGL</sequence>
<accession>A0A7W3TF65</accession>
<dbReference type="RefSeq" id="WP_182607011.1">
    <property type="nucleotide sequence ID" value="NZ_VKHT01000523.1"/>
</dbReference>
<dbReference type="AlphaFoldDB" id="A0A7W3TF65"/>
<dbReference type="EMBL" id="VKHT01000523">
    <property type="protein sequence ID" value="MBB0245540.1"/>
    <property type="molecule type" value="Genomic_DNA"/>
</dbReference>
<evidence type="ECO:0000313" key="1">
    <source>
        <dbReference type="EMBL" id="MBB0245540.1"/>
    </source>
</evidence>
<name>A0A7W3TF65_9ACTN</name>
<keyword evidence="2" id="KW-1185">Reference proteome</keyword>
<reference evidence="2" key="1">
    <citation type="submission" date="2019-10" db="EMBL/GenBank/DDBJ databases">
        <title>Streptomyces sp. nov., a novel actinobacterium isolated from alkaline environment.</title>
        <authorList>
            <person name="Golinska P."/>
        </authorList>
    </citation>
    <scope>NUCLEOTIDE SEQUENCE [LARGE SCALE GENOMIC DNA]</scope>
    <source>
        <strain evidence="2">DSM 42118</strain>
    </source>
</reference>
<dbReference type="Proteomes" id="UP000538929">
    <property type="component" value="Unassembled WGS sequence"/>
</dbReference>